<feature type="transmembrane region" description="Helical" evidence="1">
    <location>
        <begin position="61"/>
        <end position="81"/>
    </location>
</feature>
<evidence type="ECO:0000313" key="3">
    <source>
        <dbReference type="Proteomes" id="UP000317010"/>
    </source>
</evidence>
<dbReference type="OrthoDB" id="770557at2"/>
<feature type="transmembrane region" description="Helical" evidence="1">
    <location>
        <begin position="93"/>
        <end position="113"/>
    </location>
</feature>
<protein>
    <submittedName>
        <fullName evidence="2">Uncharacterized protein</fullName>
    </submittedName>
</protein>
<keyword evidence="3" id="KW-1185">Reference proteome</keyword>
<feature type="transmembrane region" description="Helical" evidence="1">
    <location>
        <begin position="7"/>
        <end position="25"/>
    </location>
</feature>
<accession>A0A562UDE3</accession>
<dbReference type="AlphaFoldDB" id="A0A562UDE3"/>
<evidence type="ECO:0000256" key="1">
    <source>
        <dbReference type="SAM" id="Phobius"/>
    </source>
</evidence>
<sequence length="184" mass="21756">MKRKYNYFDIGIFITLLLIVVGVFYKDIDGSFFYTLNDFLDVVLLIFSLRIIFGKPGVERYLVIVLLFVCLFNLLTFTYMVDGAKYSSRSWIKIGHLGFNPFTFLLLIIYAFIDRKYLSYLFGNIFYGSKEEQENKKEKLINFYYDKFNNCTSEELSKILDDFELYPVEAQIALNKIKEEKVIV</sequence>
<reference evidence="2 3" key="1">
    <citation type="submission" date="2019-07" db="EMBL/GenBank/DDBJ databases">
        <title>Genomic Encyclopedia of Archaeal and Bacterial Type Strains, Phase II (KMG-II): from individual species to whole genera.</title>
        <authorList>
            <person name="Goeker M."/>
        </authorList>
    </citation>
    <scope>NUCLEOTIDE SEQUENCE [LARGE SCALE GENOMIC DNA]</scope>
    <source>
        <strain evidence="2 3">ATCC BAA-1854</strain>
    </source>
</reference>
<evidence type="ECO:0000313" key="2">
    <source>
        <dbReference type="EMBL" id="TWJ03477.1"/>
    </source>
</evidence>
<dbReference type="Proteomes" id="UP000317010">
    <property type="component" value="Unassembled WGS sequence"/>
</dbReference>
<gene>
    <name evidence="2" type="ORF">JN11_01020</name>
</gene>
<comment type="caution">
    <text evidence="2">The sequence shown here is derived from an EMBL/GenBank/DDBJ whole genome shotgun (WGS) entry which is preliminary data.</text>
</comment>
<organism evidence="2 3">
    <name type="scientific">Mucilaginibacter frigoritolerans</name>
    <dbReference type="NCBI Taxonomy" id="652788"/>
    <lineage>
        <taxon>Bacteria</taxon>
        <taxon>Pseudomonadati</taxon>
        <taxon>Bacteroidota</taxon>
        <taxon>Sphingobacteriia</taxon>
        <taxon>Sphingobacteriales</taxon>
        <taxon>Sphingobacteriaceae</taxon>
        <taxon>Mucilaginibacter</taxon>
    </lineage>
</organism>
<dbReference type="EMBL" id="VLLI01000002">
    <property type="protein sequence ID" value="TWJ03477.1"/>
    <property type="molecule type" value="Genomic_DNA"/>
</dbReference>
<keyword evidence="1" id="KW-1133">Transmembrane helix</keyword>
<proteinExistence type="predicted"/>
<keyword evidence="1" id="KW-0472">Membrane</keyword>
<name>A0A562UDE3_9SPHI</name>
<feature type="transmembrane region" description="Helical" evidence="1">
    <location>
        <begin position="31"/>
        <end position="49"/>
    </location>
</feature>
<keyword evidence="1" id="KW-0812">Transmembrane</keyword>
<dbReference type="RefSeq" id="WP_144910222.1">
    <property type="nucleotide sequence ID" value="NZ_VLLI01000002.1"/>
</dbReference>